<proteinExistence type="predicted"/>
<protein>
    <submittedName>
        <fullName evidence="9">TrkH family potassium uptake protein</fullName>
    </submittedName>
</protein>
<evidence type="ECO:0000256" key="3">
    <source>
        <dbReference type="ARBA" id="ARBA00022475"/>
    </source>
</evidence>
<feature type="transmembrane region" description="Helical" evidence="8">
    <location>
        <begin position="189"/>
        <end position="208"/>
    </location>
</feature>
<evidence type="ECO:0000256" key="4">
    <source>
        <dbReference type="ARBA" id="ARBA00022692"/>
    </source>
</evidence>
<keyword evidence="3" id="KW-1003">Cell membrane</keyword>
<feature type="transmembrane region" description="Helical" evidence="8">
    <location>
        <begin position="296"/>
        <end position="327"/>
    </location>
</feature>
<keyword evidence="5 8" id="KW-1133">Transmembrane helix</keyword>
<organism evidence="9 10">
    <name type="scientific">Rothia amarae</name>
    <dbReference type="NCBI Taxonomy" id="169480"/>
    <lineage>
        <taxon>Bacteria</taxon>
        <taxon>Bacillati</taxon>
        <taxon>Actinomycetota</taxon>
        <taxon>Actinomycetes</taxon>
        <taxon>Micrococcales</taxon>
        <taxon>Micrococcaceae</taxon>
        <taxon>Rothia</taxon>
    </lineage>
</organism>
<accession>A0A7H2BK15</accession>
<keyword evidence="4 8" id="KW-0812">Transmembrane</keyword>
<keyword evidence="2" id="KW-0813">Transport</keyword>
<dbReference type="PANTHER" id="PTHR32024:SF1">
    <property type="entry name" value="KTR SYSTEM POTASSIUM UPTAKE PROTEIN B"/>
    <property type="match status" value="1"/>
</dbReference>
<name>A0A7H2BK15_9MICC</name>
<evidence type="ECO:0000313" key="9">
    <source>
        <dbReference type="EMBL" id="QNV40011.1"/>
    </source>
</evidence>
<evidence type="ECO:0000256" key="5">
    <source>
        <dbReference type="ARBA" id="ARBA00022989"/>
    </source>
</evidence>
<dbReference type="PANTHER" id="PTHR32024">
    <property type="entry name" value="TRK SYSTEM POTASSIUM UPTAKE PROTEIN TRKG-RELATED"/>
    <property type="match status" value="1"/>
</dbReference>
<keyword evidence="10" id="KW-1185">Reference proteome</keyword>
<evidence type="ECO:0000256" key="2">
    <source>
        <dbReference type="ARBA" id="ARBA00022448"/>
    </source>
</evidence>
<evidence type="ECO:0000256" key="7">
    <source>
        <dbReference type="ARBA" id="ARBA00023136"/>
    </source>
</evidence>
<feature type="transmembrane region" description="Helical" evidence="8">
    <location>
        <begin position="72"/>
        <end position="97"/>
    </location>
</feature>
<feature type="transmembrane region" description="Helical" evidence="8">
    <location>
        <begin position="348"/>
        <end position="369"/>
    </location>
</feature>
<evidence type="ECO:0000256" key="1">
    <source>
        <dbReference type="ARBA" id="ARBA00004651"/>
    </source>
</evidence>
<dbReference type="Proteomes" id="UP000516421">
    <property type="component" value="Chromosome"/>
</dbReference>
<feature type="transmembrane region" description="Helical" evidence="8">
    <location>
        <begin position="123"/>
        <end position="148"/>
    </location>
</feature>
<dbReference type="GO" id="GO:0008324">
    <property type="term" value="F:monoatomic cation transmembrane transporter activity"/>
    <property type="evidence" value="ECO:0007669"/>
    <property type="project" value="InterPro"/>
</dbReference>
<dbReference type="Pfam" id="PF02386">
    <property type="entry name" value="TrkH"/>
    <property type="match status" value="1"/>
</dbReference>
<feature type="transmembrane region" description="Helical" evidence="8">
    <location>
        <begin position="404"/>
        <end position="426"/>
    </location>
</feature>
<dbReference type="GO" id="GO:0005886">
    <property type="term" value="C:plasma membrane"/>
    <property type="evidence" value="ECO:0007669"/>
    <property type="project" value="UniProtKB-SubCell"/>
</dbReference>
<evidence type="ECO:0000313" key="10">
    <source>
        <dbReference type="Proteomes" id="UP000516421"/>
    </source>
</evidence>
<dbReference type="InterPro" id="IPR003445">
    <property type="entry name" value="Cat_transpt"/>
</dbReference>
<gene>
    <name evidence="9" type="ORF">IDM48_00680</name>
</gene>
<reference evidence="9 10" key="1">
    <citation type="submission" date="2020-09" db="EMBL/GenBank/DDBJ databases">
        <title>Investigation of environmental microbe.</title>
        <authorList>
            <person name="Ou Y."/>
            <person name="Kang Q."/>
        </authorList>
    </citation>
    <scope>NUCLEOTIDE SEQUENCE [LARGE SCALE GENOMIC DNA]</scope>
    <source>
        <strain evidence="9 10">KJZ-9</strain>
    </source>
</reference>
<dbReference type="EMBL" id="CP061538">
    <property type="protein sequence ID" value="QNV40011.1"/>
    <property type="molecule type" value="Genomic_DNA"/>
</dbReference>
<dbReference type="AlphaFoldDB" id="A0A7H2BK15"/>
<sequence length="443" mass="48032">MSFKKVNPQRSVLIGFVSAILVGTSLLFLPAAHQDPANNKVIDDLFTAVSATCVTGLTTVDTATHWTFLGQIIILALIQMGGLGFMTLSTAIGAFVLRKISLNNRLKASAEVRGQGLFDLRRMVLAVIRIALLIEFIGFLFLFSRFFFGYKLSFTESLWKGIFHSVSAFNNAGFALYSDNLISFYHDPWVLLPLSFLTVLGGLGFPVFMQLRKAGAHIRLWNMGTKLVLLGTPILLFLGTAVIAVLEWNNPGSLGTMNSAEKILNSFAQSAFTRTSGFNNLDISTFHPSTLLFMDVLMFIGGGPAGTAGGIKITTFGVLLFVAITEIRGEGAVNILGKRLARSVHREAITVVLLSTALIFVAVFALQLLTAFTTDQILFEVVSGFATVGLTTGITFEMPLVGKIILIILMICGRIGPVTAAAALVYRRRPALYELPKERPLIG</sequence>
<keyword evidence="6" id="KW-0406">Ion transport</keyword>
<feature type="transmembrane region" description="Helical" evidence="8">
    <location>
        <begin position="228"/>
        <end position="248"/>
    </location>
</feature>
<evidence type="ECO:0000256" key="6">
    <source>
        <dbReference type="ARBA" id="ARBA00023065"/>
    </source>
</evidence>
<evidence type="ECO:0000256" key="8">
    <source>
        <dbReference type="SAM" id="Phobius"/>
    </source>
</evidence>
<dbReference type="GO" id="GO:0030001">
    <property type="term" value="P:metal ion transport"/>
    <property type="evidence" value="ECO:0007669"/>
    <property type="project" value="UniProtKB-ARBA"/>
</dbReference>
<comment type="subcellular location">
    <subcellularLocation>
        <location evidence="1">Cell membrane</location>
        <topology evidence="1">Multi-pass membrane protein</topology>
    </subcellularLocation>
</comment>
<keyword evidence="7 8" id="KW-0472">Membrane</keyword>
<dbReference type="KEGG" id="rama:IDM48_00680"/>
<feature type="transmembrane region" description="Helical" evidence="8">
    <location>
        <begin position="12"/>
        <end position="32"/>
    </location>
</feature>
<dbReference type="RefSeq" id="WP_190617584.1">
    <property type="nucleotide sequence ID" value="NZ_CP061538.1"/>
</dbReference>